<evidence type="ECO:0000256" key="7">
    <source>
        <dbReference type="ARBA" id="ARBA00023136"/>
    </source>
</evidence>
<organism evidence="10 11">
    <name type="scientific">Vittaforma corneae (strain ATCC 50505)</name>
    <name type="common">Microsporidian parasite</name>
    <name type="synonym">Nosema corneum</name>
    <dbReference type="NCBI Taxonomy" id="993615"/>
    <lineage>
        <taxon>Eukaryota</taxon>
        <taxon>Fungi</taxon>
        <taxon>Fungi incertae sedis</taxon>
        <taxon>Microsporidia</taxon>
        <taxon>Nosematidae</taxon>
        <taxon>Vittaforma</taxon>
    </lineage>
</organism>
<evidence type="ECO:0000256" key="4">
    <source>
        <dbReference type="ARBA" id="ARBA00022692"/>
    </source>
</evidence>
<keyword evidence="11" id="KW-1185">Reference proteome</keyword>
<dbReference type="Pfam" id="PF06703">
    <property type="entry name" value="SPC25"/>
    <property type="match status" value="1"/>
</dbReference>
<evidence type="ECO:0000256" key="3">
    <source>
        <dbReference type="ARBA" id="ARBA00017057"/>
    </source>
</evidence>
<evidence type="ECO:0000256" key="6">
    <source>
        <dbReference type="ARBA" id="ARBA00022989"/>
    </source>
</evidence>
<feature type="transmembrane region" description="Helical" evidence="9">
    <location>
        <begin position="64"/>
        <end position="85"/>
    </location>
</feature>
<keyword evidence="6 9" id="KW-1133">Transmembrane helix</keyword>
<dbReference type="STRING" id="993615.L2GPS5"/>
<evidence type="ECO:0000313" key="10">
    <source>
        <dbReference type="EMBL" id="ELA42584.1"/>
    </source>
</evidence>
<evidence type="ECO:0000256" key="9">
    <source>
        <dbReference type="SAM" id="Phobius"/>
    </source>
</evidence>
<dbReference type="OMA" id="EYLRVEM"/>
<dbReference type="AlphaFoldDB" id="L2GPS5"/>
<keyword evidence="5" id="KW-0256">Endoplasmic reticulum</keyword>
<evidence type="ECO:0000313" key="11">
    <source>
        <dbReference type="Proteomes" id="UP000011082"/>
    </source>
</evidence>
<sequence>METKNTKSKDNVVDKITKKYIKTPITADIYTLEQIKITLDDFLVEYCRERGFQEKYHLTDFQNVIGIISTIQASIVVVLSLFCKFEDVRRMLFMCIISYFAVNIFCYIVSYFFGGKLSFYEFSVITRIDRMPVYVVLLYWKDRMVPVKYYKNVSELFDETGVLDHIEFLKDLEELFKE</sequence>
<protein>
    <recommendedName>
        <fullName evidence="3">Signal peptidase complex subunit 2</fullName>
    </recommendedName>
</protein>
<reference evidence="11" key="1">
    <citation type="submission" date="2011-05" db="EMBL/GenBank/DDBJ databases">
        <title>The genome sequence of Vittaforma corneae strain ATCC 50505.</title>
        <authorList>
            <consortium name="The Broad Institute Genome Sequencing Platform"/>
            <person name="Cuomo C."/>
            <person name="Didier E."/>
            <person name="Bowers L."/>
            <person name="Young S.K."/>
            <person name="Zeng Q."/>
            <person name="Gargeya S."/>
            <person name="Fitzgerald M."/>
            <person name="Haas B."/>
            <person name="Abouelleil A."/>
            <person name="Alvarado L."/>
            <person name="Arachchi H.M."/>
            <person name="Berlin A."/>
            <person name="Chapman S.B."/>
            <person name="Gearin G."/>
            <person name="Goldberg J."/>
            <person name="Griggs A."/>
            <person name="Gujja S."/>
            <person name="Hansen M."/>
            <person name="Heiman D."/>
            <person name="Howarth C."/>
            <person name="Larimer J."/>
            <person name="Lui A."/>
            <person name="MacDonald P.J.P."/>
            <person name="McCowen C."/>
            <person name="Montmayeur A."/>
            <person name="Murphy C."/>
            <person name="Neiman D."/>
            <person name="Pearson M."/>
            <person name="Priest M."/>
            <person name="Roberts A."/>
            <person name="Saif S."/>
            <person name="Shea T."/>
            <person name="Sisk P."/>
            <person name="Stolte C."/>
            <person name="Sykes S."/>
            <person name="Wortman J."/>
            <person name="Nusbaum C."/>
            <person name="Birren B."/>
        </authorList>
    </citation>
    <scope>NUCLEOTIDE SEQUENCE [LARGE SCALE GENOMIC DNA]</scope>
    <source>
        <strain evidence="11">ATCC 50505</strain>
    </source>
</reference>
<gene>
    <name evidence="10" type="ORF">VICG_00336</name>
</gene>
<comment type="similarity">
    <text evidence="2">Belongs to the SPCS2 family.</text>
</comment>
<dbReference type="PANTHER" id="PTHR13085">
    <property type="entry name" value="MICROSOMAL SIGNAL PEPTIDASE 25 KDA SUBUNIT"/>
    <property type="match status" value="1"/>
</dbReference>
<name>L2GPS5_VITCO</name>
<evidence type="ECO:0000256" key="2">
    <source>
        <dbReference type="ARBA" id="ARBA00007324"/>
    </source>
</evidence>
<evidence type="ECO:0000256" key="5">
    <source>
        <dbReference type="ARBA" id="ARBA00022824"/>
    </source>
</evidence>
<feature type="transmembrane region" description="Helical" evidence="9">
    <location>
        <begin position="92"/>
        <end position="113"/>
    </location>
</feature>
<keyword evidence="4 9" id="KW-0812">Transmembrane</keyword>
<dbReference type="EMBL" id="JH370131">
    <property type="protein sequence ID" value="ELA42584.1"/>
    <property type="molecule type" value="Genomic_DNA"/>
</dbReference>
<dbReference type="GeneID" id="19881054"/>
<proteinExistence type="inferred from homology"/>
<comment type="function">
    <text evidence="8">Component of the signal peptidase complex (SPC) which catalyzes the cleavage of N-terminal signal sequences from nascent proteins as they are translocated into the lumen of the endoplasmic reticulum. Enhances the enzymatic activity of SPC and facilitates the interactions between different components of the translocation site.</text>
</comment>
<dbReference type="InterPro" id="IPR009582">
    <property type="entry name" value="Spc2/SPCS2"/>
</dbReference>
<dbReference type="GO" id="GO:0005787">
    <property type="term" value="C:signal peptidase complex"/>
    <property type="evidence" value="ECO:0007669"/>
    <property type="project" value="InterPro"/>
</dbReference>
<dbReference type="GO" id="GO:0045047">
    <property type="term" value="P:protein targeting to ER"/>
    <property type="evidence" value="ECO:0007669"/>
    <property type="project" value="TreeGrafter"/>
</dbReference>
<dbReference type="OrthoDB" id="29558at2759"/>
<dbReference type="InParanoid" id="L2GPS5"/>
<comment type="subcellular location">
    <subcellularLocation>
        <location evidence="1">Endoplasmic reticulum membrane</location>
        <topology evidence="1">Multi-pass membrane protein</topology>
    </subcellularLocation>
</comment>
<dbReference type="VEuPathDB" id="MicrosporidiaDB:VICG_00336"/>
<dbReference type="PANTHER" id="PTHR13085:SF0">
    <property type="entry name" value="SIGNAL PEPTIDASE COMPLEX SUBUNIT 2"/>
    <property type="match status" value="1"/>
</dbReference>
<accession>L2GPS5</accession>
<evidence type="ECO:0000256" key="8">
    <source>
        <dbReference type="ARBA" id="ARBA00045608"/>
    </source>
</evidence>
<dbReference type="Proteomes" id="UP000011082">
    <property type="component" value="Unassembled WGS sequence"/>
</dbReference>
<dbReference type="RefSeq" id="XP_007603789.1">
    <property type="nucleotide sequence ID" value="XM_007603727.1"/>
</dbReference>
<keyword evidence="7 9" id="KW-0472">Membrane</keyword>
<dbReference type="HOGENOM" id="CLU_123486_0_0_1"/>
<evidence type="ECO:0000256" key="1">
    <source>
        <dbReference type="ARBA" id="ARBA00004477"/>
    </source>
</evidence>
<dbReference type="GO" id="GO:0006465">
    <property type="term" value="P:signal peptide processing"/>
    <property type="evidence" value="ECO:0007669"/>
    <property type="project" value="InterPro"/>
</dbReference>